<dbReference type="Proteomes" id="UP000818603">
    <property type="component" value="Unassembled WGS sequence"/>
</dbReference>
<evidence type="ECO:0000313" key="4">
    <source>
        <dbReference type="Proteomes" id="UP000621856"/>
    </source>
</evidence>
<dbReference type="Gene3D" id="1.25.40.10">
    <property type="entry name" value="Tetratricopeptide repeat domain"/>
    <property type="match status" value="1"/>
</dbReference>
<dbReference type="EMBL" id="BMGZ01000002">
    <property type="protein sequence ID" value="GGH98685.1"/>
    <property type="molecule type" value="Genomic_DNA"/>
</dbReference>
<organism evidence="2 4">
    <name type="scientific">Aquisalinus luteolus</name>
    <dbReference type="NCBI Taxonomy" id="1566827"/>
    <lineage>
        <taxon>Bacteria</taxon>
        <taxon>Pseudomonadati</taxon>
        <taxon>Pseudomonadota</taxon>
        <taxon>Alphaproteobacteria</taxon>
        <taxon>Parvularculales</taxon>
        <taxon>Parvularculaceae</taxon>
        <taxon>Aquisalinus</taxon>
    </lineage>
</organism>
<evidence type="ECO:0000256" key="1">
    <source>
        <dbReference type="SAM" id="SignalP"/>
    </source>
</evidence>
<evidence type="ECO:0000313" key="3">
    <source>
        <dbReference type="EMBL" id="NHK28507.1"/>
    </source>
</evidence>
<keyword evidence="5" id="KW-1185">Reference proteome</keyword>
<dbReference type="InterPro" id="IPR011990">
    <property type="entry name" value="TPR-like_helical_dom_sf"/>
</dbReference>
<evidence type="ECO:0000313" key="2">
    <source>
        <dbReference type="EMBL" id="GGH98685.1"/>
    </source>
</evidence>
<evidence type="ECO:0000313" key="5">
    <source>
        <dbReference type="Proteomes" id="UP000818603"/>
    </source>
</evidence>
<dbReference type="RefSeq" id="WP_155140564.1">
    <property type="nucleotide sequence ID" value="NZ_BMGZ01000002.1"/>
</dbReference>
<keyword evidence="1" id="KW-0732">Signal</keyword>
<protein>
    <recommendedName>
        <fullName evidence="6">Tetratricopeptide repeat protein</fullName>
    </recommendedName>
</protein>
<dbReference type="EMBL" id="VCJR02000002">
    <property type="protein sequence ID" value="NHK28507.1"/>
    <property type="molecule type" value="Genomic_DNA"/>
</dbReference>
<reference evidence="2" key="1">
    <citation type="journal article" date="2014" name="Int. J. Syst. Evol. Microbiol.">
        <title>Complete genome sequence of Corynebacterium casei LMG S-19264T (=DSM 44701T), isolated from a smear-ripened cheese.</title>
        <authorList>
            <consortium name="US DOE Joint Genome Institute (JGI-PGF)"/>
            <person name="Walter F."/>
            <person name="Albersmeier A."/>
            <person name="Kalinowski J."/>
            <person name="Ruckert C."/>
        </authorList>
    </citation>
    <scope>NUCLEOTIDE SEQUENCE</scope>
    <source>
        <strain evidence="2">CGMCC 1.14984</strain>
    </source>
</reference>
<accession>A0A8J3A917</accession>
<comment type="caution">
    <text evidence="2">The sequence shown here is derived from an EMBL/GenBank/DDBJ whole genome shotgun (WGS) entry which is preliminary data.</text>
</comment>
<feature type="signal peptide" evidence="1">
    <location>
        <begin position="1"/>
        <end position="17"/>
    </location>
</feature>
<feature type="chain" id="PRO_5035295511" description="Tetratricopeptide repeat protein" evidence="1">
    <location>
        <begin position="18"/>
        <end position="237"/>
    </location>
</feature>
<dbReference type="Proteomes" id="UP000621856">
    <property type="component" value="Unassembled WGS sequence"/>
</dbReference>
<dbReference type="SMART" id="SM00028">
    <property type="entry name" value="TPR"/>
    <property type="match status" value="2"/>
</dbReference>
<reference evidence="2" key="3">
    <citation type="submission" date="2020-09" db="EMBL/GenBank/DDBJ databases">
        <authorList>
            <person name="Sun Q."/>
            <person name="Zhou Y."/>
        </authorList>
    </citation>
    <scope>NUCLEOTIDE SEQUENCE</scope>
    <source>
        <strain evidence="2">CGMCC 1.14984</strain>
    </source>
</reference>
<gene>
    <name evidence="3" type="ORF">FF098_011370</name>
    <name evidence="2" type="ORF">GCM10011355_22860</name>
</gene>
<name>A0A8J3A917_9PROT</name>
<proteinExistence type="predicted"/>
<sequence length="237" mass="25483">MSLLILAIAALSGPAVAQPEMASTTNTYDEAIDVRDSFAGEVDPRYGDCVAALDTDPEAGRAAALRWVTDGGGPPAIHCAALADLAMDLPRVGARRLYALAEDLREEDPGMAARLYAQSAQAWLAGDEPENALIPLEKAYGLAPRSPELHLMAAPVYAGAQRWGQTKRVLDLLESENRLNANGYTLRAKAKQMLADYEGAAADIRTALRQEPDNIDALIIRGELIQAGYRIDPWGEN</sequence>
<dbReference type="SUPFAM" id="SSF48452">
    <property type="entry name" value="TPR-like"/>
    <property type="match status" value="1"/>
</dbReference>
<evidence type="ECO:0008006" key="6">
    <source>
        <dbReference type="Google" id="ProtNLM"/>
    </source>
</evidence>
<dbReference type="InterPro" id="IPR019734">
    <property type="entry name" value="TPR_rpt"/>
</dbReference>
<reference evidence="3 5" key="2">
    <citation type="submission" date="2020-02" db="EMBL/GenBank/DDBJ databases">
        <title>Genome sequence of Parvularcula flava strain NH6-79.</title>
        <authorList>
            <person name="Abdul Karim M.H."/>
            <person name="Lam M.Q."/>
            <person name="Chen S.J."/>
            <person name="Yahya A."/>
            <person name="Shahir S."/>
            <person name="Shamsir M.S."/>
            <person name="Chong C.S."/>
        </authorList>
    </citation>
    <scope>NUCLEOTIDE SEQUENCE [LARGE SCALE GENOMIC DNA]</scope>
    <source>
        <strain evidence="3 5">NH6-79</strain>
    </source>
</reference>
<dbReference type="AlphaFoldDB" id="A0A8J3A917"/>